<keyword evidence="4" id="KW-1185">Reference proteome</keyword>
<reference evidence="3" key="1">
    <citation type="journal article" date="2020" name="Stud. Mycol.">
        <title>101 Dothideomycetes genomes: a test case for predicting lifestyles and emergence of pathogens.</title>
        <authorList>
            <person name="Haridas S."/>
            <person name="Albert R."/>
            <person name="Binder M."/>
            <person name="Bloem J."/>
            <person name="Labutti K."/>
            <person name="Salamov A."/>
            <person name="Andreopoulos B."/>
            <person name="Baker S."/>
            <person name="Barry K."/>
            <person name="Bills G."/>
            <person name="Bluhm B."/>
            <person name="Cannon C."/>
            <person name="Castanera R."/>
            <person name="Culley D."/>
            <person name="Daum C."/>
            <person name="Ezra D."/>
            <person name="Gonzalez J."/>
            <person name="Henrissat B."/>
            <person name="Kuo A."/>
            <person name="Liang C."/>
            <person name="Lipzen A."/>
            <person name="Lutzoni F."/>
            <person name="Magnuson J."/>
            <person name="Mondo S."/>
            <person name="Nolan M."/>
            <person name="Ohm R."/>
            <person name="Pangilinan J."/>
            <person name="Park H.-J."/>
            <person name="Ramirez L."/>
            <person name="Alfaro M."/>
            <person name="Sun H."/>
            <person name="Tritt A."/>
            <person name="Yoshinaga Y."/>
            <person name="Zwiers L.-H."/>
            <person name="Turgeon B."/>
            <person name="Goodwin S."/>
            <person name="Spatafora J."/>
            <person name="Crous P."/>
            <person name="Grigoriev I."/>
        </authorList>
    </citation>
    <scope>NUCLEOTIDE SEQUENCE</scope>
    <source>
        <strain evidence="3">CBS 269.34</strain>
    </source>
</reference>
<keyword evidence="2" id="KW-1133">Transmembrane helix</keyword>
<feature type="transmembrane region" description="Helical" evidence="2">
    <location>
        <begin position="112"/>
        <end position="130"/>
    </location>
</feature>
<dbReference type="Proteomes" id="UP000799750">
    <property type="component" value="Unassembled WGS sequence"/>
</dbReference>
<proteinExistence type="predicted"/>
<feature type="compositionally biased region" description="Basic and acidic residues" evidence="1">
    <location>
        <begin position="154"/>
        <end position="165"/>
    </location>
</feature>
<evidence type="ECO:0000313" key="4">
    <source>
        <dbReference type="Proteomes" id="UP000799750"/>
    </source>
</evidence>
<name>A0A6A6RAD8_9PEZI</name>
<feature type="transmembrane region" description="Helical" evidence="2">
    <location>
        <begin position="12"/>
        <end position="32"/>
    </location>
</feature>
<keyword evidence="2" id="KW-0812">Transmembrane</keyword>
<sequence>MAPTNVERTHTLRLITVLTFIPCLGLSLGGAIACNGIIIGMGILPLFCSSLSGLVHMTHKGRTLALRRPDRSVFIDVVIGCMFLGVLIPFWIVERRRLAWMIKQVDFIIVETYASALLMVNAAIHFYIAFTQMYAAVSSAGFLACRECEECRRKAGRDTEQRTHDGAQYSPLLNPDEEPYRDSMDTVTGDATEDPQAKLSVEAVEEVRPSSARGEEEAMLAQV</sequence>
<evidence type="ECO:0000256" key="2">
    <source>
        <dbReference type="SAM" id="Phobius"/>
    </source>
</evidence>
<feature type="compositionally biased region" description="Basic and acidic residues" evidence="1">
    <location>
        <begin position="205"/>
        <end position="216"/>
    </location>
</feature>
<feature type="transmembrane region" description="Helical" evidence="2">
    <location>
        <begin position="38"/>
        <end position="57"/>
    </location>
</feature>
<evidence type="ECO:0000313" key="3">
    <source>
        <dbReference type="EMBL" id="KAF2501659.1"/>
    </source>
</evidence>
<organism evidence="3 4">
    <name type="scientific">Lophium mytilinum</name>
    <dbReference type="NCBI Taxonomy" id="390894"/>
    <lineage>
        <taxon>Eukaryota</taxon>
        <taxon>Fungi</taxon>
        <taxon>Dikarya</taxon>
        <taxon>Ascomycota</taxon>
        <taxon>Pezizomycotina</taxon>
        <taxon>Dothideomycetes</taxon>
        <taxon>Pleosporomycetidae</taxon>
        <taxon>Mytilinidiales</taxon>
        <taxon>Mytilinidiaceae</taxon>
        <taxon>Lophium</taxon>
    </lineage>
</organism>
<keyword evidence="2" id="KW-0472">Membrane</keyword>
<gene>
    <name evidence="3" type="ORF">BU16DRAFT_577760</name>
</gene>
<accession>A0A6A6RAD8</accession>
<protein>
    <submittedName>
        <fullName evidence="3">Uncharacterized protein</fullName>
    </submittedName>
</protein>
<feature type="transmembrane region" description="Helical" evidence="2">
    <location>
        <begin position="73"/>
        <end position="92"/>
    </location>
</feature>
<dbReference type="EMBL" id="MU004182">
    <property type="protein sequence ID" value="KAF2501659.1"/>
    <property type="molecule type" value="Genomic_DNA"/>
</dbReference>
<dbReference type="OrthoDB" id="5241710at2759"/>
<dbReference type="AlphaFoldDB" id="A0A6A6RAD8"/>
<feature type="region of interest" description="Disordered" evidence="1">
    <location>
        <begin position="154"/>
        <end position="223"/>
    </location>
</feature>
<evidence type="ECO:0000256" key="1">
    <source>
        <dbReference type="SAM" id="MobiDB-lite"/>
    </source>
</evidence>